<dbReference type="InterPro" id="IPR047817">
    <property type="entry name" value="ABC2_TM_bact-type"/>
</dbReference>
<accession>A0A4Q7DJU0</accession>
<evidence type="ECO:0000256" key="2">
    <source>
        <dbReference type="ARBA" id="ARBA00007783"/>
    </source>
</evidence>
<feature type="transmembrane region" description="Helical" evidence="8">
    <location>
        <begin position="285"/>
        <end position="306"/>
    </location>
</feature>
<feature type="transmembrane region" description="Helical" evidence="8">
    <location>
        <begin position="21"/>
        <end position="40"/>
    </location>
</feature>
<dbReference type="InterPro" id="IPR051449">
    <property type="entry name" value="ABC-2_transporter_component"/>
</dbReference>
<evidence type="ECO:0000256" key="5">
    <source>
        <dbReference type="ARBA" id="ARBA00022692"/>
    </source>
</evidence>
<feature type="transmembrane region" description="Helical" evidence="8">
    <location>
        <begin position="228"/>
        <end position="247"/>
    </location>
</feature>
<feature type="transmembrane region" description="Helical" evidence="8">
    <location>
        <begin position="254"/>
        <end position="279"/>
    </location>
</feature>
<keyword evidence="4" id="KW-1003">Cell membrane</keyword>
<keyword evidence="5 8" id="KW-0812">Transmembrane</keyword>
<evidence type="ECO:0000256" key="7">
    <source>
        <dbReference type="ARBA" id="ARBA00023136"/>
    </source>
</evidence>
<organism evidence="10 11">
    <name type="scientific">Candidatus Finniella inopinata</name>
    <dbReference type="NCBI Taxonomy" id="1696036"/>
    <lineage>
        <taxon>Bacteria</taxon>
        <taxon>Pseudomonadati</taxon>
        <taxon>Pseudomonadota</taxon>
        <taxon>Alphaproteobacteria</taxon>
        <taxon>Holosporales</taxon>
        <taxon>Candidatus Paracaedibacteraceae</taxon>
        <taxon>Candidatus Finniella</taxon>
    </lineage>
</organism>
<gene>
    <name evidence="10" type="ORF">EQU50_00740</name>
</gene>
<evidence type="ECO:0000256" key="8">
    <source>
        <dbReference type="SAM" id="Phobius"/>
    </source>
</evidence>
<dbReference type="InterPro" id="IPR013525">
    <property type="entry name" value="ABC2_TM"/>
</dbReference>
<feature type="transmembrane region" description="Helical" evidence="8">
    <location>
        <begin position="176"/>
        <end position="198"/>
    </location>
</feature>
<sequence length="372" mass="41476">MRRLKALMKKEALQIIRDPSTILIALVLPLILLFIFGYGVNLDSNRVKIGLVLEDTTPDIVSLAKAFTNSPFLEVKTAKDRHDFEEDLVTGRLRGMVVIPQNFTAKKLQQSESAPLQVISDGSEPNIASFVHNYAREVVQIWLTHQMEDRGVEISNSAISLEPRFWYNAELKSRNFLVPGSIAIIMSLIGTLLTALVVAREWERGTMEALLATPVTVTEILLGKLIPYFLLGLCSMILCWIIATAWYEVPFRGSFLALVLVTSIFLLSALGQGLLISSIAKDQFIASQMALMSAFLPTFMLSGFIYEISSMPKLIEGLTYLFAARYFVTSLQTLFLAGNIWPLLLSCMAYMSITGCVFFILTARKTVKRLDA</sequence>
<dbReference type="PROSITE" id="PS51012">
    <property type="entry name" value="ABC_TM2"/>
    <property type="match status" value="1"/>
</dbReference>
<evidence type="ECO:0000256" key="3">
    <source>
        <dbReference type="ARBA" id="ARBA00022448"/>
    </source>
</evidence>
<keyword evidence="11" id="KW-1185">Reference proteome</keyword>
<comment type="subcellular location">
    <subcellularLocation>
        <location evidence="1">Cell membrane</location>
        <topology evidence="1">Multi-pass membrane protein</topology>
    </subcellularLocation>
</comment>
<dbReference type="EMBL" id="SCFB01000001">
    <property type="protein sequence ID" value="RZI47143.1"/>
    <property type="molecule type" value="Genomic_DNA"/>
</dbReference>
<keyword evidence="6 8" id="KW-1133">Transmembrane helix</keyword>
<dbReference type="Proteomes" id="UP000293550">
    <property type="component" value="Unassembled WGS sequence"/>
</dbReference>
<reference evidence="10 11" key="1">
    <citation type="submission" date="2018-10" db="EMBL/GenBank/DDBJ databases">
        <title>An updated phylogeny of the Alphaproteobacteria reveals that the parasitic Rickettsiales and Holosporales have independent origins.</title>
        <authorList>
            <person name="Munoz-Gomez S.A."/>
            <person name="Hess S."/>
            <person name="Burger G."/>
            <person name="Lang B.F."/>
            <person name="Susko E."/>
            <person name="Slamovits C.H."/>
            <person name="Roger A.J."/>
        </authorList>
    </citation>
    <scope>NUCLEOTIDE SEQUENCE [LARGE SCALE GENOMIC DNA]</scope>
    <source>
        <strain evidence="10">HOLO01</strain>
    </source>
</reference>
<keyword evidence="7 8" id="KW-0472">Membrane</keyword>
<dbReference type="AlphaFoldDB" id="A0A4Q7DJU0"/>
<keyword evidence="3" id="KW-0813">Transport</keyword>
<proteinExistence type="inferred from homology"/>
<feature type="domain" description="ABC transmembrane type-2" evidence="9">
    <location>
        <begin position="128"/>
        <end position="369"/>
    </location>
</feature>
<dbReference type="PANTHER" id="PTHR30294:SF29">
    <property type="entry name" value="MULTIDRUG ABC TRANSPORTER PERMEASE YBHS-RELATED"/>
    <property type="match status" value="1"/>
</dbReference>
<dbReference type="Gene3D" id="3.40.1710.10">
    <property type="entry name" value="abc type-2 transporter like domain"/>
    <property type="match status" value="1"/>
</dbReference>
<protein>
    <submittedName>
        <fullName evidence="10">ABC transporter permease</fullName>
    </submittedName>
</protein>
<evidence type="ECO:0000313" key="10">
    <source>
        <dbReference type="EMBL" id="RZI47143.1"/>
    </source>
</evidence>
<feature type="transmembrane region" description="Helical" evidence="8">
    <location>
        <begin position="343"/>
        <end position="363"/>
    </location>
</feature>
<dbReference type="Pfam" id="PF12698">
    <property type="entry name" value="ABC2_membrane_3"/>
    <property type="match status" value="1"/>
</dbReference>
<evidence type="ECO:0000313" key="11">
    <source>
        <dbReference type="Proteomes" id="UP000293550"/>
    </source>
</evidence>
<dbReference type="PANTHER" id="PTHR30294">
    <property type="entry name" value="MEMBRANE COMPONENT OF ABC TRANSPORTER YHHJ-RELATED"/>
    <property type="match status" value="1"/>
</dbReference>
<comment type="caution">
    <text evidence="10">The sequence shown here is derived from an EMBL/GenBank/DDBJ whole genome shotgun (WGS) entry which is preliminary data.</text>
</comment>
<name>A0A4Q7DJU0_9PROT</name>
<evidence type="ECO:0000256" key="1">
    <source>
        <dbReference type="ARBA" id="ARBA00004651"/>
    </source>
</evidence>
<dbReference type="GO" id="GO:0140359">
    <property type="term" value="F:ABC-type transporter activity"/>
    <property type="evidence" value="ECO:0007669"/>
    <property type="project" value="InterPro"/>
</dbReference>
<evidence type="ECO:0000256" key="6">
    <source>
        <dbReference type="ARBA" id="ARBA00022989"/>
    </source>
</evidence>
<evidence type="ECO:0000259" key="9">
    <source>
        <dbReference type="PROSITE" id="PS51012"/>
    </source>
</evidence>
<dbReference type="RefSeq" id="WP_130153255.1">
    <property type="nucleotide sequence ID" value="NZ_SCFB01000001.1"/>
</dbReference>
<comment type="similarity">
    <text evidence="2">Belongs to the ABC-2 integral membrane protein family.</text>
</comment>
<evidence type="ECO:0000256" key="4">
    <source>
        <dbReference type="ARBA" id="ARBA00022475"/>
    </source>
</evidence>
<dbReference type="GO" id="GO:0005886">
    <property type="term" value="C:plasma membrane"/>
    <property type="evidence" value="ECO:0007669"/>
    <property type="project" value="UniProtKB-SubCell"/>
</dbReference>
<dbReference type="OrthoDB" id="9784671at2"/>